<dbReference type="PANTHER" id="PTHR15396:SF1">
    <property type="entry name" value="RIBONUCLEASE P PROTEIN SUBUNIT P40"/>
    <property type="match status" value="1"/>
</dbReference>
<dbReference type="GO" id="GO:0000172">
    <property type="term" value="C:ribonuclease MRP complex"/>
    <property type="evidence" value="ECO:0007669"/>
    <property type="project" value="TreeGrafter"/>
</dbReference>
<dbReference type="OrthoDB" id="63112at2759"/>
<keyword evidence="2" id="KW-1185">Reference proteome</keyword>
<organism evidence="1 2">
    <name type="scientific">Hermanssonia centrifuga</name>
    <dbReference type="NCBI Taxonomy" id="98765"/>
    <lineage>
        <taxon>Eukaryota</taxon>
        <taxon>Fungi</taxon>
        <taxon>Dikarya</taxon>
        <taxon>Basidiomycota</taxon>
        <taxon>Agaricomycotina</taxon>
        <taxon>Agaricomycetes</taxon>
        <taxon>Polyporales</taxon>
        <taxon>Meruliaceae</taxon>
        <taxon>Hermanssonia</taxon>
    </lineage>
</organism>
<sequence length="246" mass="28224">MSLPLPETKRVRLVSGIFPKSHVDPENQLNNLADLHPFTEQERLFTLQLDIVVPSSDVLESELKELTAKYHTRRWKLSEFVIFARPLVNGVSLDSDLIALGTPGYQDDDVWCLDTRGILSLAVKTQSYQRLGLVGKRLPWKGCDDMYIQDVLEAWDMRRESWNVLYHVSTEDVDPTTELHIVQPVVRQMKTIHLPVPMISPRPTSLDLVEEWEEEVSSLFEWVGMACLGSQRYTSPSPTHWVTDLI</sequence>
<proteinExistence type="predicted"/>
<evidence type="ECO:0000313" key="1">
    <source>
        <dbReference type="EMBL" id="PSR78281.1"/>
    </source>
</evidence>
<dbReference type="GO" id="GO:0001682">
    <property type="term" value="P:tRNA 5'-leader removal"/>
    <property type="evidence" value="ECO:0007669"/>
    <property type="project" value="InterPro"/>
</dbReference>
<gene>
    <name evidence="1" type="ORF">PHLCEN_2v7477</name>
</gene>
<dbReference type="STRING" id="98765.A0A2R6NWG5"/>
<dbReference type="PANTHER" id="PTHR15396">
    <property type="entry name" value="RIBONUCLEASE P PROTEIN SUBUNIT P40"/>
    <property type="match status" value="1"/>
</dbReference>
<dbReference type="GO" id="GO:0004526">
    <property type="term" value="F:ribonuclease P activity"/>
    <property type="evidence" value="ECO:0007669"/>
    <property type="project" value="TreeGrafter"/>
</dbReference>
<protein>
    <submittedName>
        <fullName evidence="1">Uncharacterized protein</fullName>
    </submittedName>
</protein>
<dbReference type="EMBL" id="MLYV02000751">
    <property type="protein sequence ID" value="PSR78281.1"/>
    <property type="molecule type" value="Genomic_DNA"/>
</dbReference>
<reference evidence="1 2" key="1">
    <citation type="submission" date="2018-02" db="EMBL/GenBank/DDBJ databases">
        <title>Genome sequence of the basidiomycete white-rot fungus Phlebia centrifuga.</title>
        <authorList>
            <person name="Granchi Z."/>
            <person name="Peng M."/>
            <person name="de Vries R.P."/>
            <person name="Hilden K."/>
            <person name="Makela M.R."/>
            <person name="Grigoriev I."/>
            <person name="Riley R."/>
        </authorList>
    </citation>
    <scope>NUCLEOTIDE SEQUENCE [LARGE SCALE GENOMIC DNA]</scope>
    <source>
        <strain evidence="1 2">FBCC195</strain>
    </source>
</reference>
<evidence type="ECO:0000313" key="2">
    <source>
        <dbReference type="Proteomes" id="UP000186601"/>
    </source>
</evidence>
<comment type="caution">
    <text evidence="1">The sequence shown here is derived from an EMBL/GenBank/DDBJ whole genome shotgun (WGS) entry which is preliminary data.</text>
</comment>
<dbReference type="GO" id="GO:0030681">
    <property type="term" value="C:multimeric ribonuclease P complex"/>
    <property type="evidence" value="ECO:0007669"/>
    <property type="project" value="TreeGrafter"/>
</dbReference>
<dbReference type="AlphaFoldDB" id="A0A2R6NWG5"/>
<dbReference type="GO" id="GO:0000447">
    <property type="term" value="P:endonucleolytic cleavage in ITS1 to separate SSU-rRNA from 5.8S rRNA and LSU-rRNA from tricistronic rRNA transcript (SSU-rRNA, 5.8S rRNA, LSU-rRNA)"/>
    <property type="evidence" value="ECO:0007669"/>
    <property type="project" value="TreeGrafter"/>
</dbReference>
<name>A0A2R6NWG5_9APHY</name>
<dbReference type="InterPro" id="IPR013893">
    <property type="entry name" value="RNase_P_Rpp40"/>
</dbReference>
<dbReference type="GO" id="GO:0000171">
    <property type="term" value="F:ribonuclease MRP activity"/>
    <property type="evidence" value="ECO:0007669"/>
    <property type="project" value="TreeGrafter"/>
</dbReference>
<dbReference type="Proteomes" id="UP000186601">
    <property type="component" value="Unassembled WGS sequence"/>
</dbReference>
<accession>A0A2R6NWG5</accession>